<proteinExistence type="predicted"/>
<name>A0A9N9ITW3_9GLOM</name>
<evidence type="ECO:0000313" key="2">
    <source>
        <dbReference type="Proteomes" id="UP000789396"/>
    </source>
</evidence>
<dbReference type="AlphaFoldDB" id="A0A9N9ITW3"/>
<organism evidence="1 2">
    <name type="scientific">Racocetra fulgida</name>
    <dbReference type="NCBI Taxonomy" id="60492"/>
    <lineage>
        <taxon>Eukaryota</taxon>
        <taxon>Fungi</taxon>
        <taxon>Fungi incertae sedis</taxon>
        <taxon>Mucoromycota</taxon>
        <taxon>Glomeromycotina</taxon>
        <taxon>Glomeromycetes</taxon>
        <taxon>Diversisporales</taxon>
        <taxon>Gigasporaceae</taxon>
        <taxon>Racocetra</taxon>
    </lineage>
</organism>
<dbReference type="EMBL" id="CAJVPZ010034864">
    <property type="protein sequence ID" value="CAG8747789.1"/>
    <property type="molecule type" value="Genomic_DNA"/>
</dbReference>
<gene>
    <name evidence="1" type="ORF">RFULGI_LOCUS13373</name>
</gene>
<protein>
    <submittedName>
        <fullName evidence="1">12503_t:CDS:1</fullName>
    </submittedName>
</protein>
<feature type="non-terminal residue" evidence="1">
    <location>
        <position position="1"/>
    </location>
</feature>
<feature type="non-terminal residue" evidence="1">
    <location>
        <position position="517"/>
    </location>
</feature>
<dbReference type="Proteomes" id="UP000789396">
    <property type="component" value="Unassembled WGS sequence"/>
</dbReference>
<sequence>EFVKCVTQIHGFTKYDDVASVKEDFDQIVKDYSKCVKELNPNYSKILSPVGQEYLKDDEIEDVIKDKKLNHGWIIFDRGMKSIYKFEHQFKINFNPINRNTGIFNINLMPIKTPMDTLLKYNIKPSAITSEHFQLISGQLVNDSANKVYLEIQYPLLELVFEKENIKLPEILIEDINNALKDNDPYHKLMQIFDDYGHFVPRKVILGHKLYRMSHLKRNKTLLEKKKIVTREYFETSEFNEFWNEWNNSIMHYCFDEVHLSSMSSEKFDRNEITKWASFLSDNNLQVICWDELHSLYELLDNNLKQKVKSIFGINDQTGNISVKKEKILMTGVIPITNSPYYLVNLPDNLSSDNYQIFGRLVTQDGKLIDAVIKFKAMTAHNFLVLIDIDKTMDISIIASGSHKFAYAKKFDIDIPFLLPENLPTNWIFCASFQYLKDCGPNFHAAIQYDKVNNKFIITIYDDSNMYDTSTEEYLLNWCIFPKDHKILVDNLKSREILGGKNQEISADNHLEKRFNL</sequence>
<accession>A0A9N9ITW3</accession>
<comment type="caution">
    <text evidence="1">The sequence shown here is derived from an EMBL/GenBank/DDBJ whole genome shotgun (WGS) entry which is preliminary data.</text>
</comment>
<reference evidence="1" key="1">
    <citation type="submission" date="2021-06" db="EMBL/GenBank/DDBJ databases">
        <authorList>
            <person name="Kallberg Y."/>
            <person name="Tangrot J."/>
            <person name="Rosling A."/>
        </authorList>
    </citation>
    <scope>NUCLEOTIDE SEQUENCE</scope>
    <source>
        <strain evidence="1">IN212</strain>
    </source>
</reference>
<keyword evidence="2" id="KW-1185">Reference proteome</keyword>
<evidence type="ECO:0000313" key="1">
    <source>
        <dbReference type="EMBL" id="CAG8747789.1"/>
    </source>
</evidence>
<dbReference type="OrthoDB" id="2365375at2759"/>